<accession>A0A0M2V702</accession>
<dbReference type="STRING" id="336831.WG68_07470"/>
<keyword evidence="1" id="KW-0732">Signal</keyword>
<dbReference type="PANTHER" id="PTHR33747">
    <property type="entry name" value="UPF0225 PROTEIN SCO1677"/>
    <property type="match status" value="1"/>
</dbReference>
<dbReference type="InterPro" id="IPR048469">
    <property type="entry name" value="YchJ-like_M"/>
</dbReference>
<feature type="chain" id="PRO_5005644485" evidence="1">
    <location>
        <begin position="21"/>
        <end position="167"/>
    </location>
</feature>
<evidence type="ECO:0000313" key="3">
    <source>
        <dbReference type="EMBL" id="KKO46179.1"/>
    </source>
</evidence>
<dbReference type="AlphaFoldDB" id="A0A0M2V702"/>
<dbReference type="OrthoDB" id="21421at2"/>
<dbReference type="PATRIC" id="fig|336831.14.peg.1401"/>
<sequence length="167" mass="18497">MYCYCCSGLLFSKCCQPLLAGEAAAQSCLQLMRSRYSAYCCKNIEYIFQTYHPEQRAANATAQIAEFANTVHFVGLSITDCPENMAIAGSNNGVVSFVASYINDNKLETLTETSRFEFNQRWYYYDGATRITATTIGRNDNCPCGSGKKFKRCAPHLMSGTPAAHLT</sequence>
<dbReference type="SUPFAM" id="SSF54427">
    <property type="entry name" value="NTF2-like"/>
    <property type="match status" value="1"/>
</dbReference>
<gene>
    <name evidence="3" type="ORF">WG68_07470</name>
</gene>
<dbReference type="PANTHER" id="PTHR33747:SF1">
    <property type="entry name" value="ADENYLATE CYCLASE-ASSOCIATED CAP C-TERMINAL DOMAIN-CONTAINING PROTEIN"/>
    <property type="match status" value="1"/>
</dbReference>
<evidence type="ECO:0000259" key="2">
    <source>
        <dbReference type="Pfam" id="PF17775"/>
    </source>
</evidence>
<evidence type="ECO:0000313" key="4">
    <source>
        <dbReference type="Proteomes" id="UP000034228"/>
    </source>
</evidence>
<feature type="domain" description="YchJ-like middle NTF2-like" evidence="2">
    <location>
        <begin position="28"/>
        <end position="127"/>
    </location>
</feature>
<proteinExistence type="predicted"/>
<organism evidence="3 4">
    <name type="scientific">Arsukibacterium ikkense</name>
    <dbReference type="NCBI Taxonomy" id="336831"/>
    <lineage>
        <taxon>Bacteria</taxon>
        <taxon>Pseudomonadati</taxon>
        <taxon>Pseudomonadota</taxon>
        <taxon>Gammaproteobacteria</taxon>
        <taxon>Chromatiales</taxon>
        <taxon>Chromatiaceae</taxon>
        <taxon>Arsukibacterium</taxon>
    </lineage>
</organism>
<dbReference type="InterPro" id="IPR004027">
    <property type="entry name" value="SEC_C_motif"/>
</dbReference>
<dbReference type="EMBL" id="LAHO01000005">
    <property type="protein sequence ID" value="KKO46179.1"/>
    <property type="molecule type" value="Genomic_DNA"/>
</dbReference>
<name>A0A0M2V702_9GAMM</name>
<dbReference type="Pfam" id="PF02810">
    <property type="entry name" value="SEC-C"/>
    <property type="match status" value="1"/>
</dbReference>
<dbReference type="SUPFAM" id="SSF103642">
    <property type="entry name" value="Sec-C motif"/>
    <property type="match status" value="1"/>
</dbReference>
<dbReference type="Gene3D" id="3.10.450.50">
    <property type="match status" value="1"/>
</dbReference>
<evidence type="ECO:0000256" key="1">
    <source>
        <dbReference type="SAM" id="SignalP"/>
    </source>
</evidence>
<keyword evidence="4" id="KW-1185">Reference proteome</keyword>
<dbReference type="Pfam" id="PF17775">
    <property type="entry name" value="YchJ_M-like"/>
    <property type="match status" value="1"/>
</dbReference>
<comment type="caution">
    <text evidence="3">The sequence shown here is derived from an EMBL/GenBank/DDBJ whole genome shotgun (WGS) entry which is preliminary data.</text>
</comment>
<reference evidence="3 4" key="1">
    <citation type="submission" date="2015-03" db="EMBL/GenBank/DDBJ databases">
        <title>Draft genome sequences of two protease-producing strains of Arsukibacterium isolated from two cold and alkaline environments.</title>
        <authorList>
            <person name="Lylloff J.E."/>
            <person name="Skov L.B."/>
            <person name="Jepsen M."/>
            <person name="Hallin P.F."/>
            <person name="Sorensen S.J."/>
            <person name="Stougaard P."/>
            <person name="Glaring M.A."/>
        </authorList>
    </citation>
    <scope>NUCLEOTIDE SEQUENCE [LARGE SCALE GENOMIC DNA]</scope>
    <source>
        <strain evidence="3 4">GCM72</strain>
    </source>
</reference>
<dbReference type="Proteomes" id="UP000034228">
    <property type="component" value="Unassembled WGS sequence"/>
</dbReference>
<protein>
    <submittedName>
        <fullName evidence="3">Preprotein translocase subunit SecA</fullName>
    </submittedName>
</protein>
<dbReference type="InterPro" id="IPR032710">
    <property type="entry name" value="NTF2-like_dom_sf"/>
</dbReference>
<feature type="signal peptide" evidence="1">
    <location>
        <begin position="1"/>
        <end position="20"/>
    </location>
</feature>